<dbReference type="SUPFAM" id="SSF46689">
    <property type="entry name" value="Homeodomain-like"/>
    <property type="match status" value="2"/>
</dbReference>
<sequence>MNIEQWIAIRDNDKTYDGSFYYALTTTKTVCRPSCTARTPNPEHVIIYKSIDAAIKEGFRPCTRCKADQIDWKGYKEEVAKDAAAYIEAHYQETISLHLLSEILQKNPYYIQRCFKAIKGTTPLNYLHQIRIEKAKQLLLSEDLSVTETGFETGYNDSTHFSLKFKELTGVSPTEYRNQLFLETRNPPQNSDHSP</sequence>
<protein>
    <submittedName>
        <fullName evidence="13">Helix-turn-helix domain-containing protein</fullName>
    </submittedName>
</protein>
<accession>A0ABY5JWL3</accession>
<evidence type="ECO:0000256" key="11">
    <source>
        <dbReference type="ARBA" id="ARBA00023204"/>
    </source>
</evidence>
<dbReference type="Gene3D" id="3.40.10.10">
    <property type="entry name" value="DNA Methylphosphotriester Repair Domain"/>
    <property type="match status" value="1"/>
</dbReference>
<dbReference type="EMBL" id="CP101914">
    <property type="protein sequence ID" value="UUI04529.1"/>
    <property type="molecule type" value="Genomic_DNA"/>
</dbReference>
<feature type="domain" description="HTH araC/xylS-type" evidence="12">
    <location>
        <begin position="81"/>
        <end position="179"/>
    </location>
</feature>
<keyword evidence="5" id="KW-0227">DNA damage</keyword>
<dbReference type="InterPro" id="IPR016220">
    <property type="entry name" value="Me-P-triester_DNA_alkyl-Trfase"/>
</dbReference>
<evidence type="ECO:0000256" key="8">
    <source>
        <dbReference type="ARBA" id="ARBA00023125"/>
    </source>
</evidence>
<evidence type="ECO:0000313" key="14">
    <source>
        <dbReference type="Proteomes" id="UP001059773"/>
    </source>
</evidence>
<keyword evidence="7" id="KW-0805">Transcription regulation</keyword>
<dbReference type="Proteomes" id="UP001059773">
    <property type="component" value="Chromosome"/>
</dbReference>
<evidence type="ECO:0000256" key="7">
    <source>
        <dbReference type="ARBA" id="ARBA00023015"/>
    </source>
</evidence>
<evidence type="ECO:0000256" key="3">
    <source>
        <dbReference type="ARBA" id="ARBA00022679"/>
    </source>
</evidence>
<evidence type="ECO:0000256" key="9">
    <source>
        <dbReference type="ARBA" id="ARBA00023159"/>
    </source>
</evidence>
<dbReference type="InterPro" id="IPR004026">
    <property type="entry name" value="Ada_DNA_repair_Zn-bd"/>
</dbReference>
<evidence type="ECO:0000256" key="2">
    <source>
        <dbReference type="ARBA" id="ARBA00022603"/>
    </source>
</evidence>
<keyword evidence="9" id="KW-0010">Activator</keyword>
<dbReference type="SMART" id="SM00342">
    <property type="entry name" value="HTH_ARAC"/>
    <property type="match status" value="1"/>
</dbReference>
<evidence type="ECO:0000256" key="4">
    <source>
        <dbReference type="ARBA" id="ARBA00022723"/>
    </source>
</evidence>
<evidence type="ECO:0000256" key="5">
    <source>
        <dbReference type="ARBA" id="ARBA00022763"/>
    </source>
</evidence>
<keyword evidence="14" id="KW-1185">Reference proteome</keyword>
<dbReference type="PANTHER" id="PTHR43280:SF28">
    <property type="entry name" value="HTH-TYPE TRANSCRIPTIONAL ACTIVATOR RHAS"/>
    <property type="match status" value="1"/>
</dbReference>
<evidence type="ECO:0000313" key="13">
    <source>
        <dbReference type="EMBL" id="UUI04529.1"/>
    </source>
</evidence>
<dbReference type="PIRSF" id="PIRSF000408">
    <property type="entry name" value="Alkyltransferas_AdaA"/>
    <property type="match status" value="1"/>
</dbReference>
<evidence type="ECO:0000256" key="1">
    <source>
        <dbReference type="ARBA" id="ARBA00001947"/>
    </source>
</evidence>
<dbReference type="PROSITE" id="PS00041">
    <property type="entry name" value="HTH_ARAC_FAMILY_1"/>
    <property type="match status" value="1"/>
</dbReference>
<keyword evidence="6" id="KW-0862">Zinc</keyword>
<evidence type="ECO:0000259" key="12">
    <source>
        <dbReference type="PROSITE" id="PS01124"/>
    </source>
</evidence>
<keyword evidence="3" id="KW-0808">Transferase</keyword>
<dbReference type="Pfam" id="PF12833">
    <property type="entry name" value="HTH_18"/>
    <property type="match status" value="1"/>
</dbReference>
<keyword evidence="4" id="KW-0479">Metal-binding</keyword>
<keyword evidence="10" id="KW-0804">Transcription</keyword>
<name>A0ABY5JWL3_9BACI</name>
<comment type="cofactor">
    <cofactor evidence="1">
        <name>Zn(2+)</name>
        <dbReference type="ChEBI" id="CHEBI:29105"/>
    </cofactor>
</comment>
<keyword evidence="11" id="KW-0234">DNA repair</keyword>
<dbReference type="InterPro" id="IPR018060">
    <property type="entry name" value="HTH_AraC"/>
</dbReference>
<proteinExistence type="predicted"/>
<dbReference type="PROSITE" id="PS01124">
    <property type="entry name" value="HTH_ARAC_FAMILY_2"/>
    <property type="match status" value="1"/>
</dbReference>
<organism evidence="13 14">
    <name type="scientific">Oceanobacillus jeddahense</name>
    <dbReference type="NCBI Taxonomy" id="1462527"/>
    <lineage>
        <taxon>Bacteria</taxon>
        <taxon>Bacillati</taxon>
        <taxon>Bacillota</taxon>
        <taxon>Bacilli</taxon>
        <taxon>Bacillales</taxon>
        <taxon>Bacillaceae</taxon>
        <taxon>Oceanobacillus</taxon>
    </lineage>
</organism>
<gene>
    <name evidence="13" type="ORF">NP439_07710</name>
</gene>
<dbReference type="PRINTS" id="PR00032">
    <property type="entry name" value="HTHARAC"/>
</dbReference>
<reference evidence="13" key="1">
    <citation type="submission" date="2022-07" db="EMBL/GenBank/DDBJ databases">
        <title>FELIX.</title>
        <authorList>
            <person name="Wan K.H."/>
            <person name="Park S."/>
            <person name="Lawrence Q."/>
            <person name="Eichenberger J.P."/>
            <person name="Booth B.W."/>
            <person name="Piaggio A.J."/>
            <person name="Chandler J.C."/>
            <person name="Franklin A.B."/>
            <person name="Celniker S.E."/>
        </authorList>
    </citation>
    <scope>NUCLEOTIDE SEQUENCE</scope>
    <source>
        <strain evidence="13">QA-1986 374</strain>
    </source>
</reference>
<dbReference type="InterPro" id="IPR020449">
    <property type="entry name" value="Tscrpt_reg_AraC-type_HTH"/>
</dbReference>
<dbReference type="PANTHER" id="PTHR43280">
    <property type="entry name" value="ARAC-FAMILY TRANSCRIPTIONAL REGULATOR"/>
    <property type="match status" value="1"/>
</dbReference>
<evidence type="ECO:0000256" key="10">
    <source>
        <dbReference type="ARBA" id="ARBA00023163"/>
    </source>
</evidence>
<dbReference type="SUPFAM" id="SSF57884">
    <property type="entry name" value="Ada DNA repair protein, N-terminal domain (N-Ada 10)"/>
    <property type="match status" value="1"/>
</dbReference>
<dbReference type="InterPro" id="IPR018062">
    <property type="entry name" value="HTH_AraC-typ_CS"/>
</dbReference>
<dbReference type="Pfam" id="PF02805">
    <property type="entry name" value="Ada_Zn_binding"/>
    <property type="match status" value="1"/>
</dbReference>
<evidence type="ECO:0000256" key="6">
    <source>
        <dbReference type="ARBA" id="ARBA00022833"/>
    </source>
</evidence>
<keyword evidence="2" id="KW-0489">Methyltransferase</keyword>
<dbReference type="Gene3D" id="1.10.10.60">
    <property type="entry name" value="Homeodomain-like"/>
    <property type="match status" value="2"/>
</dbReference>
<dbReference type="InterPro" id="IPR035451">
    <property type="entry name" value="Ada-like_dom_sf"/>
</dbReference>
<dbReference type="RefSeq" id="WP_256709436.1">
    <property type="nucleotide sequence ID" value="NZ_CP101914.1"/>
</dbReference>
<dbReference type="InterPro" id="IPR009057">
    <property type="entry name" value="Homeodomain-like_sf"/>
</dbReference>
<keyword evidence="8" id="KW-0238">DNA-binding</keyword>